<dbReference type="Pfam" id="PF05762">
    <property type="entry name" value="VWA_CoxE"/>
    <property type="match status" value="1"/>
</dbReference>
<feature type="compositionally biased region" description="Gly residues" evidence="1">
    <location>
        <begin position="128"/>
        <end position="149"/>
    </location>
</feature>
<proteinExistence type="predicted"/>
<evidence type="ECO:0000256" key="1">
    <source>
        <dbReference type="SAM" id="MobiDB-lite"/>
    </source>
</evidence>
<evidence type="ECO:0000313" key="3">
    <source>
        <dbReference type="Proteomes" id="UP001501231"/>
    </source>
</evidence>
<comment type="caution">
    <text evidence="2">The sequence shown here is derived from an EMBL/GenBank/DDBJ whole genome shotgun (WGS) entry which is preliminary data.</text>
</comment>
<dbReference type="Proteomes" id="UP001501231">
    <property type="component" value="Unassembled WGS sequence"/>
</dbReference>
<dbReference type="InterPro" id="IPR008912">
    <property type="entry name" value="Uncharacterised_CoxE"/>
</dbReference>
<evidence type="ECO:0000313" key="2">
    <source>
        <dbReference type="EMBL" id="GAA2404467.1"/>
    </source>
</evidence>
<gene>
    <name evidence="2" type="ORF">GCM10010191_10250</name>
</gene>
<name>A0ABN3IGQ4_9ACTN</name>
<accession>A0ABN3IGQ4</accession>
<dbReference type="RefSeq" id="WP_344587283.1">
    <property type="nucleotide sequence ID" value="NZ_BAAARW010000003.1"/>
</dbReference>
<feature type="region of interest" description="Disordered" evidence="1">
    <location>
        <begin position="128"/>
        <end position="174"/>
    </location>
</feature>
<feature type="compositionally biased region" description="Low complexity" evidence="1">
    <location>
        <begin position="150"/>
        <end position="162"/>
    </location>
</feature>
<dbReference type="Gene3D" id="3.40.50.410">
    <property type="entry name" value="von Willebrand factor, type A domain"/>
    <property type="match status" value="1"/>
</dbReference>
<reference evidence="2 3" key="1">
    <citation type="journal article" date="2019" name="Int. J. Syst. Evol. Microbiol.">
        <title>The Global Catalogue of Microorganisms (GCM) 10K type strain sequencing project: providing services to taxonomists for standard genome sequencing and annotation.</title>
        <authorList>
            <consortium name="The Broad Institute Genomics Platform"/>
            <consortium name="The Broad Institute Genome Sequencing Center for Infectious Disease"/>
            <person name="Wu L."/>
            <person name="Ma J."/>
        </authorList>
    </citation>
    <scope>NUCLEOTIDE SEQUENCE [LARGE SCALE GENOMIC DNA]</scope>
    <source>
        <strain evidence="2 3">JCM 3325</strain>
    </source>
</reference>
<sequence length="474" mass="51599">MSESESDDVRRQVLLWRLLGRVFDAEEQPALEAGSMAVVQERGLPAALLDPGVSVDTVVQRFPELEPEFRDPLADGDDGDRVRRTALVSKLLLNAFSTGSGNVSAEQLAAWQRDAEWLRAALGACAGGGPGQGNTAGAGTGTGERGAGDGSPATGLRRPTPGRGEGGGAGQGFEVNEDELKRILGDLEGDLVSRMRLREVLADPALARQLTPSMSLVEQLLRDKHNLSGVALANAKSLIRRYVDEVADVLKSRVEQTSAGKIDRSVPPKRVFRNLDLDRTIWKNLVNYNPEDQRLYVDQLFYKHTARRTTPARLIVVVDQSGSMVDSMVNCTILASIFAGLPKVDVHLIAYDTRAIDLTAWVNDPFEVLLRTNLGGGNDGPVAMAMARPKISDPRNTAMVWISDFYEFDRSRPLLDGIKAVHGAGVKFIPVGSVNSSGAQMVEPWFRQRFKEMGTPVISGRIDKLVFELKNFLG</sequence>
<dbReference type="EMBL" id="BAAARW010000003">
    <property type="protein sequence ID" value="GAA2404467.1"/>
    <property type="molecule type" value="Genomic_DNA"/>
</dbReference>
<dbReference type="SUPFAM" id="SSF53300">
    <property type="entry name" value="vWA-like"/>
    <property type="match status" value="1"/>
</dbReference>
<dbReference type="InterPro" id="IPR036465">
    <property type="entry name" value="vWFA_dom_sf"/>
</dbReference>
<keyword evidence="3" id="KW-1185">Reference proteome</keyword>
<protein>
    <recommendedName>
        <fullName evidence="4">VWA domain-containing protein</fullName>
    </recommendedName>
</protein>
<organism evidence="2 3">
    <name type="scientific">Actinomadura vinacea</name>
    <dbReference type="NCBI Taxonomy" id="115336"/>
    <lineage>
        <taxon>Bacteria</taxon>
        <taxon>Bacillati</taxon>
        <taxon>Actinomycetota</taxon>
        <taxon>Actinomycetes</taxon>
        <taxon>Streptosporangiales</taxon>
        <taxon>Thermomonosporaceae</taxon>
        <taxon>Actinomadura</taxon>
    </lineage>
</organism>
<evidence type="ECO:0008006" key="4">
    <source>
        <dbReference type="Google" id="ProtNLM"/>
    </source>
</evidence>